<dbReference type="EMBL" id="NBII01000010">
    <property type="protein sequence ID" value="PAV15291.1"/>
    <property type="molecule type" value="Genomic_DNA"/>
</dbReference>
<gene>
    <name evidence="5" type="ORF">PNOK_0905200</name>
</gene>
<dbReference type="CDD" id="cd01627">
    <property type="entry name" value="HAD_TPP"/>
    <property type="match status" value="1"/>
</dbReference>
<dbReference type="Gene3D" id="3.30.70.1020">
    <property type="entry name" value="Trehalose-6-phosphate phosphatase related protein, domain 2"/>
    <property type="match status" value="1"/>
</dbReference>
<dbReference type="InterPro" id="IPR003337">
    <property type="entry name" value="Trehalose_PPase"/>
</dbReference>
<name>A0A286U6T7_9AGAM</name>
<comment type="similarity">
    <text evidence="2">In the C-terminal section; belongs to the trehalose phosphatase family.</text>
</comment>
<dbReference type="NCBIfam" id="TIGR00685">
    <property type="entry name" value="T6PP"/>
    <property type="match status" value="1"/>
</dbReference>
<dbReference type="Proteomes" id="UP000217199">
    <property type="component" value="Unassembled WGS sequence"/>
</dbReference>
<evidence type="ECO:0000313" key="5">
    <source>
        <dbReference type="EMBL" id="PAV15291.1"/>
    </source>
</evidence>
<dbReference type="Gene3D" id="3.40.50.1000">
    <property type="entry name" value="HAD superfamily/HAD-like"/>
    <property type="match status" value="1"/>
</dbReference>
<protein>
    <submittedName>
        <fullName evidence="5">Trehalose 6-phosphate phosphatase</fullName>
    </submittedName>
</protein>
<dbReference type="GO" id="GO:0004805">
    <property type="term" value="F:trehalose-phosphatase activity"/>
    <property type="evidence" value="ECO:0007669"/>
    <property type="project" value="TreeGrafter"/>
</dbReference>
<dbReference type="InterPro" id="IPR006379">
    <property type="entry name" value="HAD-SF_hydro_IIB"/>
</dbReference>
<dbReference type="AlphaFoldDB" id="A0A286U6T7"/>
<dbReference type="InterPro" id="IPR023214">
    <property type="entry name" value="HAD_sf"/>
</dbReference>
<keyword evidence="3" id="KW-0175">Coiled coil</keyword>
<feature type="compositionally biased region" description="Low complexity" evidence="4">
    <location>
        <begin position="121"/>
        <end position="143"/>
    </location>
</feature>
<feature type="compositionally biased region" description="Polar residues" evidence="4">
    <location>
        <begin position="101"/>
        <end position="120"/>
    </location>
</feature>
<accession>A0A286U6T7</accession>
<dbReference type="Gene3D" id="3.40.50.2000">
    <property type="entry name" value="Glycogen Phosphorylase B"/>
    <property type="match status" value="2"/>
</dbReference>
<dbReference type="PANTHER" id="PTHR10788">
    <property type="entry name" value="TREHALOSE-6-PHOSPHATE SYNTHASE"/>
    <property type="match status" value="1"/>
</dbReference>
<evidence type="ECO:0000256" key="3">
    <source>
        <dbReference type="SAM" id="Coils"/>
    </source>
</evidence>
<sequence>MDSFAEPPNSRARADLALSLEDVNAQVSALEAEYKQKGIELTGRIIHATHYLPLTATLAPLKTGVLSPPLTPPLRSNDVAPSPTSESAPDFPPAQPQPQQHETATTVTTDSSVNEPSVQEPTTSAPATTPATATTISTSTSSSRADRWIIGPRWGHSAMFSGITSLGATREQIVIGWTGDLQKSVSPSGSDNSGANDNAIQEKVRIPTANISPEDREALVEAIERFSTSETDEDELDVEDKDKAGGKTKYVPVWLDDKIAHGHYDGYCKTTLWPLFHYLLWQDVATEAASVDLHWHEYQEANYRYALQVAEIYKPGDLVWVHDYHLLLVPHLLRQIIPDVICGLFVHTPFPSSEIFRCLPKRREVLDGMLGANLVCFQTYSYSRHFVSSCIRVCGYEIASGIHGVGAIGGGMGIDVQGHVTTVTHCPVGVDAERIARDAVREGVKPKLEALKTLYEGKKIIVARDKLDAVKGVVQKLRAFERLLRDYPEWVGNVVLIQVTSPALSDSPKLERQVSELVASINGEFGALDFVPVHHYHQTIKRDEFYALLSVADLAVITPLRDGMNTTSMEFVIAQERTKKSALVLSEFMGISSTMEDALQVNPWDLGGVAAAIHRGLKMGERERENRHVKLYKSVTTHTSRTWASMLVRLLLSQIGSDHVAKHSTPILDREKMKKAYKAAKRRLFLFDYDGTLTPIVKTPWMAVPSKETLEALQRLSEDEERNVVYIISGRDAAFLDQHLGHIKKLGMSAEHGSFLREPGSHRHDHEEPGLSTTSEWKNLTEELDMSWMSEVEAVFRYYTERTAGSHIEIKKSSITWHYRSSDPEWGLFQCRQCQDLLENNVAHKRPIEVLVGKKNLEVRPLAVNKGEIVKKILERERRRSMELAKARGEVWDEDEGVEFVFCAGDDKTDEDMFRALVPFTSTSTPILTSGAEGIGKKSSKLGPETVFPTSVGASNKKTLASWHVTTPGEVVESMLELVNAA</sequence>
<dbReference type="OrthoDB" id="755951at2759"/>
<evidence type="ECO:0000256" key="2">
    <source>
        <dbReference type="ARBA" id="ARBA00006330"/>
    </source>
</evidence>
<dbReference type="InterPro" id="IPR001830">
    <property type="entry name" value="Glyco_trans_20"/>
</dbReference>
<dbReference type="Pfam" id="PF02358">
    <property type="entry name" value="Trehalose_PPase"/>
    <property type="match status" value="1"/>
</dbReference>
<dbReference type="GO" id="GO:0005946">
    <property type="term" value="C:alpha,alpha-trehalose-phosphate synthase complex (UDP-forming)"/>
    <property type="evidence" value="ECO:0007669"/>
    <property type="project" value="TreeGrafter"/>
</dbReference>
<dbReference type="FunCoup" id="A0A286U6T7">
    <property type="interactions" value="52"/>
</dbReference>
<dbReference type="InParanoid" id="A0A286U6T7"/>
<dbReference type="FunFam" id="3.40.50.2000:FF:000036">
    <property type="entry name" value="Alpha,alpha-trehalose-phosphate synthase subunit Tps2"/>
    <property type="match status" value="1"/>
</dbReference>
<keyword evidence="6" id="KW-1185">Reference proteome</keyword>
<dbReference type="FunFam" id="3.30.70.1020:FF:000002">
    <property type="entry name" value="Trehalose-6-phosphate synthase 2"/>
    <property type="match status" value="1"/>
</dbReference>
<dbReference type="InterPro" id="IPR036412">
    <property type="entry name" value="HAD-like_sf"/>
</dbReference>
<dbReference type="GO" id="GO:0005992">
    <property type="term" value="P:trehalose biosynthetic process"/>
    <property type="evidence" value="ECO:0007669"/>
    <property type="project" value="InterPro"/>
</dbReference>
<comment type="caution">
    <text evidence="5">The sequence shown here is derived from an EMBL/GenBank/DDBJ whole genome shotgun (WGS) entry which is preliminary data.</text>
</comment>
<dbReference type="SUPFAM" id="SSF53756">
    <property type="entry name" value="UDP-Glycosyltransferase/glycogen phosphorylase"/>
    <property type="match status" value="1"/>
</dbReference>
<proteinExistence type="inferred from homology"/>
<dbReference type="NCBIfam" id="TIGR01484">
    <property type="entry name" value="HAD-SF-IIB"/>
    <property type="match status" value="1"/>
</dbReference>
<organism evidence="5 6">
    <name type="scientific">Pyrrhoderma noxium</name>
    <dbReference type="NCBI Taxonomy" id="2282107"/>
    <lineage>
        <taxon>Eukaryota</taxon>
        <taxon>Fungi</taxon>
        <taxon>Dikarya</taxon>
        <taxon>Basidiomycota</taxon>
        <taxon>Agaricomycotina</taxon>
        <taxon>Agaricomycetes</taxon>
        <taxon>Hymenochaetales</taxon>
        <taxon>Hymenochaetaceae</taxon>
        <taxon>Pyrrhoderma</taxon>
    </lineage>
</organism>
<feature type="coiled-coil region" evidence="3">
    <location>
        <begin position="13"/>
        <end position="40"/>
    </location>
</feature>
<reference evidence="5 6" key="1">
    <citation type="journal article" date="2017" name="Mol. Ecol.">
        <title>Comparative and population genomic landscape of Phellinus noxius: A hypervariable fungus causing root rot in trees.</title>
        <authorList>
            <person name="Chung C.L."/>
            <person name="Lee T.J."/>
            <person name="Akiba M."/>
            <person name="Lee H.H."/>
            <person name="Kuo T.H."/>
            <person name="Liu D."/>
            <person name="Ke H.M."/>
            <person name="Yokoi T."/>
            <person name="Roa M.B."/>
            <person name="Lu M.J."/>
            <person name="Chang Y.Y."/>
            <person name="Ann P.J."/>
            <person name="Tsai J.N."/>
            <person name="Chen C.Y."/>
            <person name="Tzean S.S."/>
            <person name="Ota Y."/>
            <person name="Hattori T."/>
            <person name="Sahashi N."/>
            <person name="Liou R.F."/>
            <person name="Kikuchi T."/>
            <person name="Tsai I.J."/>
        </authorList>
    </citation>
    <scope>NUCLEOTIDE SEQUENCE [LARGE SCALE GENOMIC DNA]</scope>
    <source>
        <strain evidence="5 6">FFPRI411160</strain>
    </source>
</reference>
<dbReference type="PANTHER" id="PTHR10788:SF123">
    <property type="entry name" value="TREHALOSE-PHOSPHATASE"/>
    <property type="match status" value="1"/>
</dbReference>
<dbReference type="SUPFAM" id="SSF56784">
    <property type="entry name" value="HAD-like"/>
    <property type="match status" value="1"/>
</dbReference>
<evidence type="ECO:0000256" key="4">
    <source>
        <dbReference type="SAM" id="MobiDB-lite"/>
    </source>
</evidence>
<dbReference type="GO" id="GO:0005829">
    <property type="term" value="C:cytosol"/>
    <property type="evidence" value="ECO:0007669"/>
    <property type="project" value="TreeGrafter"/>
</dbReference>
<dbReference type="CDD" id="cd03788">
    <property type="entry name" value="GT20_TPS"/>
    <property type="match status" value="1"/>
</dbReference>
<dbReference type="GO" id="GO:0003825">
    <property type="term" value="F:alpha,alpha-trehalose-phosphate synthase (UDP-forming) activity"/>
    <property type="evidence" value="ECO:0007669"/>
    <property type="project" value="TreeGrafter"/>
</dbReference>
<evidence type="ECO:0000313" key="6">
    <source>
        <dbReference type="Proteomes" id="UP000217199"/>
    </source>
</evidence>
<evidence type="ECO:0000256" key="1">
    <source>
        <dbReference type="ARBA" id="ARBA00005409"/>
    </source>
</evidence>
<feature type="region of interest" description="Disordered" evidence="4">
    <location>
        <begin position="69"/>
        <end position="144"/>
    </location>
</feature>
<comment type="similarity">
    <text evidence="1">In the N-terminal section; belongs to the glycosyltransferase 20 family.</text>
</comment>
<dbReference type="STRING" id="2282107.A0A286U6T7"/>
<dbReference type="Pfam" id="PF00982">
    <property type="entry name" value="Glyco_transf_20"/>
    <property type="match status" value="1"/>
</dbReference>